<dbReference type="Proteomes" id="UP000315167">
    <property type="component" value="Unassembled WGS sequence"/>
</dbReference>
<organism evidence="2 3">
    <name type="scientific">Luteimonas cucumeris</name>
    <dbReference type="NCBI Taxonomy" id="985012"/>
    <lineage>
        <taxon>Bacteria</taxon>
        <taxon>Pseudomonadati</taxon>
        <taxon>Pseudomonadota</taxon>
        <taxon>Gammaproteobacteria</taxon>
        <taxon>Lysobacterales</taxon>
        <taxon>Lysobacteraceae</taxon>
        <taxon>Luteimonas</taxon>
    </lineage>
</organism>
<gene>
    <name evidence="2" type="ORF">IP90_02747</name>
</gene>
<dbReference type="AlphaFoldDB" id="A0A562L0J4"/>
<evidence type="ECO:0000259" key="1">
    <source>
        <dbReference type="Pfam" id="PF20068"/>
    </source>
</evidence>
<dbReference type="RefSeq" id="WP_144900219.1">
    <property type="nucleotide sequence ID" value="NZ_VLKN01000006.1"/>
</dbReference>
<reference evidence="2 3" key="1">
    <citation type="journal article" date="2015" name="Stand. Genomic Sci.">
        <title>Genomic Encyclopedia of Bacterial and Archaeal Type Strains, Phase III: the genomes of soil and plant-associated and newly described type strains.</title>
        <authorList>
            <person name="Whitman W.B."/>
            <person name="Woyke T."/>
            <person name="Klenk H.P."/>
            <person name="Zhou Y."/>
            <person name="Lilburn T.G."/>
            <person name="Beck B.J."/>
            <person name="De Vos P."/>
            <person name="Vandamme P."/>
            <person name="Eisen J.A."/>
            <person name="Garrity G."/>
            <person name="Hugenholtz P."/>
            <person name="Kyrpides N.C."/>
        </authorList>
    </citation>
    <scope>NUCLEOTIDE SEQUENCE [LARGE SCALE GENOMIC DNA]</scope>
    <source>
        <strain evidence="2 3">CGMCC 1.10821</strain>
    </source>
</reference>
<accession>A0A562L0J4</accession>
<dbReference type="InterPro" id="IPR027598">
    <property type="entry name" value="Amphi-Trp_dom"/>
</dbReference>
<sequence>MQDRDLTKTYSRSQFVEKLRRLADAIESEQPFAIQVAGERLHIPASAAFNIEHERSGGQQELEFQVLWSSEEA</sequence>
<dbReference type="EMBL" id="VLKN01000006">
    <property type="protein sequence ID" value="TWI01123.1"/>
    <property type="molecule type" value="Genomic_DNA"/>
</dbReference>
<dbReference type="OrthoDB" id="3078539at2"/>
<evidence type="ECO:0000313" key="2">
    <source>
        <dbReference type="EMBL" id="TWI01123.1"/>
    </source>
</evidence>
<protein>
    <submittedName>
        <fullName evidence="2">Amphi-Trp domain-containing protein</fullName>
    </submittedName>
</protein>
<proteinExistence type="predicted"/>
<keyword evidence="3" id="KW-1185">Reference proteome</keyword>
<dbReference type="NCBIfam" id="TIGR04354">
    <property type="entry name" value="amphi-Trp"/>
    <property type="match status" value="1"/>
</dbReference>
<comment type="caution">
    <text evidence="2">The sequence shown here is derived from an EMBL/GenBank/DDBJ whole genome shotgun (WGS) entry which is preliminary data.</text>
</comment>
<evidence type="ECO:0000313" key="3">
    <source>
        <dbReference type="Proteomes" id="UP000315167"/>
    </source>
</evidence>
<feature type="domain" description="Amphi-Trp" evidence="1">
    <location>
        <begin position="8"/>
        <end position="72"/>
    </location>
</feature>
<name>A0A562L0J4_9GAMM</name>
<dbReference type="Pfam" id="PF20068">
    <property type="entry name" value="Amphi-Trp"/>
    <property type="match status" value="1"/>
</dbReference>